<gene>
    <name evidence="1" type="ORF">PR003_g10166</name>
</gene>
<protein>
    <submittedName>
        <fullName evidence="1">Uncharacterized protein</fullName>
    </submittedName>
</protein>
<accession>A0A6A4FEU4</accession>
<name>A0A6A4FEU4_9STRA</name>
<dbReference type="EMBL" id="QXFT01000547">
    <property type="protein sequence ID" value="KAE9341081.1"/>
    <property type="molecule type" value="Genomic_DNA"/>
</dbReference>
<keyword evidence="2" id="KW-1185">Reference proteome</keyword>
<proteinExistence type="predicted"/>
<dbReference type="Proteomes" id="UP000434957">
    <property type="component" value="Unassembled WGS sequence"/>
</dbReference>
<comment type="caution">
    <text evidence="1">The sequence shown here is derived from an EMBL/GenBank/DDBJ whole genome shotgun (WGS) entry which is preliminary data.</text>
</comment>
<reference evidence="1 2" key="1">
    <citation type="submission" date="2018-08" db="EMBL/GenBank/DDBJ databases">
        <title>Genomic investigation of the strawberry pathogen Phytophthora fragariae indicates pathogenicity is determined by transcriptional variation in three key races.</title>
        <authorList>
            <person name="Adams T.M."/>
            <person name="Armitage A.D."/>
            <person name="Sobczyk M.K."/>
            <person name="Bates H.J."/>
            <person name="Dunwell J.M."/>
            <person name="Nellist C.F."/>
            <person name="Harrison R.J."/>
        </authorList>
    </citation>
    <scope>NUCLEOTIDE SEQUENCE [LARGE SCALE GENOMIC DNA]</scope>
    <source>
        <strain evidence="1 2">SCRP333</strain>
    </source>
</reference>
<organism evidence="1 2">
    <name type="scientific">Phytophthora rubi</name>
    <dbReference type="NCBI Taxonomy" id="129364"/>
    <lineage>
        <taxon>Eukaryota</taxon>
        <taxon>Sar</taxon>
        <taxon>Stramenopiles</taxon>
        <taxon>Oomycota</taxon>
        <taxon>Peronosporomycetes</taxon>
        <taxon>Peronosporales</taxon>
        <taxon>Peronosporaceae</taxon>
        <taxon>Phytophthora</taxon>
    </lineage>
</organism>
<sequence length="122" mass="14003">MIGSSIFPKQIMRGCDFFWTSNSDLGAQNLPHLVLDFRLNLGPQHDFLLLSSDPRLFLNPNTRFHFDTNASFKVIASRCGSNSVFRLRDIPRVQASSHRVHLPFATTSQRILCTRLYHMLLN</sequence>
<dbReference type="AlphaFoldDB" id="A0A6A4FEU4"/>
<evidence type="ECO:0000313" key="2">
    <source>
        <dbReference type="Proteomes" id="UP000434957"/>
    </source>
</evidence>
<evidence type="ECO:0000313" key="1">
    <source>
        <dbReference type="EMBL" id="KAE9341081.1"/>
    </source>
</evidence>